<comment type="catalytic activity">
    <reaction evidence="7 8">
        <text>CMP + ATP = CDP + ADP</text>
        <dbReference type="Rhea" id="RHEA:11600"/>
        <dbReference type="ChEBI" id="CHEBI:30616"/>
        <dbReference type="ChEBI" id="CHEBI:58069"/>
        <dbReference type="ChEBI" id="CHEBI:60377"/>
        <dbReference type="ChEBI" id="CHEBI:456216"/>
        <dbReference type="EC" id="2.7.4.25"/>
    </reaction>
</comment>
<dbReference type="EMBL" id="CADCTC010000193">
    <property type="protein sequence ID" value="CAA9276549.1"/>
    <property type="molecule type" value="Genomic_DNA"/>
</dbReference>
<dbReference type="PANTHER" id="PTHR21299:SF2">
    <property type="entry name" value="CYTIDYLATE KINASE"/>
    <property type="match status" value="1"/>
</dbReference>
<proteinExistence type="inferred from homology"/>
<feature type="binding site" evidence="8">
    <location>
        <begin position="11"/>
        <end position="19"/>
    </location>
    <ligand>
        <name>ATP</name>
        <dbReference type="ChEBI" id="CHEBI:30616"/>
    </ligand>
</feature>
<keyword evidence="3 8" id="KW-0547">Nucleotide-binding</keyword>
<dbReference type="GO" id="GO:0036431">
    <property type="term" value="F:dCMP kinase activity"/>
    <property type="evidence" value="ECO:0007669"/>
    <property type="project" value="InterPro"/>
</dbReference>
<evidence type="ECO:0000256" key="3">
    <source>
        <dbReference type="ARBA" id="ARBA00022741"/>
    </source>
</evidence>
<dbReference type="Pfam" id="PF02224">
    <property type="entry name" value="Cytidylate_kin"/>
    <property type="match status" value="1"/>
</dbReference>
<dbReference type="NCBIfam" id="TIGR00017">
    <property type="entry name" value="cmk"/>
    <property type="match status" value="1"/>
</dbReference>
<sequence>MNRALTIAIDGPAASGKSTLGAALAERLGYTYFDSGVVYRALTWLALERGVDVRDEMELVRLAESARIEVVRPTAGDGRQYTVLVDGQDATWSLRTPAVDHNVSVVAAHPGVRRAMTEWLRQIAGGGAMVMVGRDIGTVVLPGADLKVYLTATGEERARRRYREQLERSLQAEYDQILAEMRRRDELDSGRAIAPLRPAPDAIILDSDHLTVDEEIDQVLQHLALSEVATR</sequence>
<comment type="catalytic activity">
    <reaction evidence="6 8">
        <text>dCMP + ATP = dCDP + ADP</text>
        <dbReference type="Rhea" id="RHEA:25094"/>
        <dbReference type="ChEBI" id="CHEBI:30616"/>
        <dbReference type="ChEBI" id="CHEBI:57566"/>
        <dbReference type="ChEBI" id="CHEBI:58593"/>
        <dbReference type="ChEBI" id="CHEBI:456216"/>
        <dbReference type="EC" id="2.7.4.25"/>
    </reaction>
</comment>
<keyword evidence="4 8" id="KW-0418">Kinase</keyword>
<evidence type="ECO:0000256" key="2">
    <source>
        <dbReference type="ARBA" id="ARBA00022679"/>
    </source>
</evidence>
<comment type="subcellular location">
    <subcellularLocation>
        <location evidence="8">Cytoplasm</location>
    </subcellularLocation>
</comment>
<keyword evidence="2 8" id="KW-0808">Transferase</keyword>
<dbReference type="GO" id="GO:0006220">
    <property type="term" value="P:pyrimidine nucleotide metabolic process"/>
    <property type="evidence" value="ECO:0007669"/>
    <property type="project" value="UniProtKB-UniRule"/>
</dbReference>
<evidence type="ECO:0000256" key="4">
    <source>
        <dbReference type="ARBA" id="ARBA00022777"/>
    </source>
</evidence>
<dbReference type="GO" id="GO:0015949">
    <property type="term" value="P:nucleobase-containing small molecule interconversion"/>
    <property type="evidence" value="ECO:0007669"/>
    <property type="project" value="TreeGrafter"/>
</dbReference>
<dbReference type="AlphaFoldDB" id="A0A6J4JDZ3"/>
<accession>A0A6J4JDZ3</accession>
<evidence type="ECO:0000256" key="7">
    <source>
        <dbReference type="ARBA" id="ARBA00048478"/>
    </source>
</evidence>
<evidence type="ECO:0000313" key="10">
    <source>
        <dbReference type="EMBL" id="CAA9276549.1"/>
    </source>
</evidence>
<protein>
    <recommendedName>
        <fullName evidence="8">Cytidylate kinase</fullName>
        <shortName evidence="8">CK</shortName>
        <ecNumber evidence="8">2.7.4.25</ecNumber>
    </recommendedName>
    <alternativeName>
        <fullName evidence="8">Cytidine monophosphate kinase</fullName>
        <shortName evidence="8">CMP kinase</shortName>
    </alternativeName>
</protein>
<dbReference type="HAMAP" id="MF_00238">
    <property type="entry name" value="Cytidyl_kinase_type1"/>
    <property type="match status" value="1"/>
</dbReference>
<name>A0A6J4JDZ3_9CHLR</name>
<dbReference type="GO" id="GO:0005829">
    <property type="term" value="C:cytosol"/>
    <property type="evidence" value="ECO:0007669"/>
    <property type="project" value="TreeGrafter"/>
</dbReference>
<dbReference type="GO" id="GO:0005524">
    <property type="term" value="F:ATP binding"/>
    <property type="evidence" value="ECO:0007669"/>
    <property type="project" value="UniProtKB-UniRule"/>
</dbReference>
<keyword evidence="8" id="KW-0963">Cytoplasm</keyword>
<evidence type="ECO:0000256" key="5">
    <source>
        <dbReference type="ARBA" id="ARBA00022840"/>
    </source>
</evidence>
<dbReference type="InterPro" id="IPR003136">
    <property type="entry name" value="Cytidylate_kin"/>
</dbReference>
<dbReference type="CDD" id="cd02020">
    <property type="entry name" value="CMPK"/>
    <property type="match status" value="1"/>
</dbReference>
<gene>
    <name evidence="8" type="primary">cmk</name>
    <name evidence="10" type="ORF">AVDCRST_MAG77-3548</name>
</gene>
<dbReference type="Gene3D" id="3.40.50.300">
    <property type="entry name" value="P-loop containing nucleotide triphosphate hydrolases"/>
    <property type="match status" value="1"/>
</dbReference>
<reference evidence="10" key="1">
    <citation type="submission" date="2020-02" db="EMBL/GenBank/DDBJ databases">
        <authorList>
            <person name="Meier V. D."/>
        </authorList>
    </citation>
    <scope>NUCLEOTIDE SEQUENCE</scope>
    <source>
        <strain evidence="10">AVDCRST_MAG77</strain>
    </source>
</reference>
<evidence type="ECO:0000256" key="8">
    <source>
        <dbReference type="HAMAP-Rule" id="MF_00238"/>
    </source>
</evidence>
<evidence type="ECO:0000256" key="6">
    <source>
        <dbReference type="ARBA" id="ARBA00047615"/>
    </source>
</evidence>
<evidence type="ECO:0000256" key="1">
    <source>
        <dbReference type="ARBA" id="ARBA00009427"/>
    </source>
</evidence>
<dbReference type="InterPro" id="IPR011994">
    <property type="entry name" value="Cytidylate_kinase_dom"/>
</dbReference>
<organism evidence="10">
    <name type="scientific">uncultured Chloroflexota bacterium</name>
    <dbReference type="NCBI Taxonomy" id="166587"/>
    <lineage>
        <taxon>Bacteria</taxon>
        <taxon>Bacillati</taxon>
        <taxon>Chloroflexota</taxon>
        <taxon>environmental samples</taxon>
    </lineage>
</organism>
<keyword evidence="5 8" id="KW-0067">ATP-binding</keyword>
<dbReference type="InterPro" id="IPR027417">
    <property type="entry name" value="P-loop_NTPase"/>
</dbReference>
<dbReference type="SUPFAM" id="SSF52540">
    <property type="entry name" value="P-loop containing nucleoside triphosphate hydrolases"/>
    <property type="match status" value="1"/>
</dbReference>
<evidence type="ECO:0000259" key="9">
    <source>
        <dbReference type="Pfam" id="PF02224"/>
    </source>
</evidence>
<feature type="domain" description="Cytidylate kinase" evidence="9">
    <location>
        <begin position="7"/>
        <end position="222"/>
    </location>
</feature>
<comment type="similarity">
    <text evidence="1 8">Belongs to the cytidylate kinase family. Type 1 subfamily.</text>
</comment>
<dbReference type="PANTHER" id="PTHR21299">
    <property type="entry name" value="CYTIDYLATE KINASE/PANTOATE-BETA-ALANINE LIGASE"/>
    <property type="match status" value="1"/>
</dbReference>
<dbReference type="EC" id="2.7.4.25" evidence="8"/>